<organism evidence="7 8">
    <name type="scientific">Paraburkholderia aspalathi</name>
    <dbReference type="NCBI Taxonomy" id="1324617"/>
    <lineage>
        <taxon>Bacteria</taxon>
        <taxon>Pseudomonadati</taxon>
        <taxon>Pseudomonadota</taxon>
        <taxon>Betaproteobacteria</taxon>
        <taxon>Burkholderiales</taxon>
        <taxon>Burkholderiaceae</taxon>
        <taxon>Paraburkholderia</taxon>
    </lineage>
</organism>
<dbReference type="OrthoDB" id="9804700at2"/>
<evidence type="ECO:0000256" key="3">
    <source>
        <dbReference type="ARBA" id="ARBA00022989"/>
    </source>
</evidence>
<feature type="transmembrane region" description="Helical" evidence="5">
    <location>
        <begin position="52"/>
        <end position="76"/>
    </location>
</feature>
<feature type="transmembrane region" description="Helical" evidence="5">
    <location>
        <begin position="341"/>
        <end position="364"/>
    </location>
</feature>
<name>A0A1I7D2N7_9BURK</name>
<feature type="transmembrane region" description="Helical" evidence="5">
    <location>
        <begin position="376"/>
        <end position="397"/>
    </location>
</feature>
<dbReference type="Gene3D" id="1.20.1740.10">
    <property type="entry name" value="Amino acid/polyamine transporter I"/>
    <property type="match status" value="1"/>
</dbReference>
<dbReference type="RefSeq" id="WP_093635073.1">
    <property type="nucleotide sequence ID" value="NZ_CAJNAX010000018.1"/>
</dbReference>
<dbReference type="InterPro" id="IPR004841">
    <property type="entry name" value="AA-permease/SLC12A_dom"/>
</dbReference>
<sequence>MTTKEVSASAEADGLKRNALGLISAMGMSLAFISPTIGVMFISALIGGKAGVSSPFVFVLGTAGIALMALTIAEFAKRVTSAGGFYKFITLGLGPEAGFAAGMLMLFAYALQSPINTNLFGGFLSNALRNDFGITVPWWALMIGVVVLVGILAWYSVHASMQFDVALLIAEVVVVGGLLIVIVFKGGDAGQVPESFSPMHADQGFGGIGQAFVFIVMAFFGFESCLTVAEECRNPRRNLPIALIGSVVLAGLWFTFAMYSIVVGYGSAHMDKLANSQEPIHDLAVRYLGHMYGNLVDLAAVSAIVAVVLAIHTANFRVLYSLGRDGLLHKALGRTHPKHKTPHVAIIVYSILTLVVGIGAGFWWDPMSAFGNLGYLSSLGMLPILILTNVALPVFMWKRYRAEFSLVLHVAFPVISNVIFLAAIWLNVHPWPAAPLTAFPWIVVAVIVLAALWGRRLKRRGSPAFYRLGAVLFIEGDAIPEMVDVEIESLDELPHGSATMHGADKALGYGNEAA</sequence>
<comment type="subcellular location">
    <subcellularLocation>
        <location evidence="1">Membrane</location>
        <topology evidence="1">Multi-pass membrane protein</topology>
    </subcellularLocation>
</comment>
<feature type="transmembrane region" description="Helical" evidence="5">
    <location>
        <begin position="241"/>
        <end position="262"/>
    </location>
</feature>
<accession>A0A1I7D2N7</accession>
<evidence type="ECO:0000313" key="8">
    <source>
        <dbReference type="Proteomes" id="UP000198844"/>
    </source>
</evidence>
<evidence type="ECO:0000259" key="6">
    <source>
        <dbReference type="Pfam" id="PF00324"/>
    </source>
</evidence>
<protein>
    <submittedName>
        <fullName evidence="7">Amino acid transporter</fullName>
    </submittedName>
</protein>
<proteinExistence type="predicted"/>
<reference evidence="7 8" key="1">
    <citation type="submission" date="2016-10" db="EMBL/GenBank/DDBJ databases">
        <authorList>
            <person name="de Groot N.N."/>
        </authorList>
    </citation>
    <scope>NUCLEOTIDE SEQUENCE [LARGE SCALE GENOMIC DNA]</scope>
    <source>
        <strain evidence="7 8">LMG 27731</strain>
    </source>
</reference>
<feature type="transmembrane region" description="Helical" evidence="5">
    <location>
        <begin position="404"/>
        <end position="426"/>
    </location>
</feature>
<evidence type="ECO:0000256" key="5">
    <source>
        <dbReference type="SAM" id="Phobius"/>
    </source>
</evidence>
<dbReference type="AlphaFoldDB" id="A0A1I7D2N7"/>
<feature type="transmembrane region" description="Helical" evidence="5">
    <location>
        <begin position="165"/>
        <end position="184"/>
    </location>
</feature>
<dbReference type="PANTHER" id="PTHR42770:SF16">
    <property type="entry name" value="AMINO ACID PERMEASE"/>
    <property type="match status" value="1"/>
</dbReference>
<feature type="transmembrane region" description="Helical" evidence="5">
    <location>
        <begin position="132"/>
        <end position="153"/>
    </location>
</feature>
<feature type="transmembrane region" description="Helical" evidence="5">
    <location>
        <begin position="432"/>
        <end position="453"/>
    </location>
</feature>
<feature type="transmembrane region" description="Helical" evidence="5">
    <location>
        <begin position="20"/>
        <end position="46"/>
    </location>
</feature>
<dbReference type="InterPro" id="IPR050367">
    <property type="entry name" value="APC_superfamily"/>
</dbReference>
<evidence type="ECO:0000313" key="7">
    <source>
        <dbReference type="EMBL" id="SFU05985.1"/>
    </source>
</evidence>
<keyword evidence="4 5" id="KW-0472">Membrane</keyword>
<feature type="transmembrane region" description="Helical" evidence="5">
    <location>
        <begin position="204"/>
        <end position="229"/>
    </location>
</feature>
<evidence type="ECO:0000256" key="2">
    <source>
        <dbReference type="ARBA" id="ARBA00022692"/>
    </source>
</evidence>
<evidence type="ECO:0000256" key="4">
    <source>
        <dbReference type="ARBA" id="ARBA00023136"/>
    </source>
</evidence>
<dbReference type="Pfam" id="PF00324">
    <property type="entry name" value="AA_permease"/>
    <property type="match status" value="1"/>
</dbReference>
<feature type="transmembrane region" description="Helical" evidence="5">
    <location>
        <begin position="88"/>
        <end position="112"/>
    </location>
</feature>
<keyword evidence="3 5" id="KW-1133">Transmembrane helix</keyword>
<keyword evidence="2 5" id="KW-0812">Transmembrane</keyword>
<dbReference type="GO" id="GO:0022857">
    <property type="term" value="F:transmembrane transporter activity"/>
    <property type="evidence" value="ECO:0007669"/>
    <property type="project" value="InterPro"/>
</dbReference>
<feature type="domain" description="Amino acid permease/ SLC12A" evidence="6">
    <location>
        <begin position="37"/>
        <end position="426"/>
    </location>
</feature>
<feature type="transmembrane region" description="Helical" evidence="5">
    <location>
        <begin position="298"/>
        <end position="320"/>
    </location>
</feature>
<dbReference type="EMBL" id="FPBH01000008">
    <property type="protein sequence ID" value="SFU05985.1"/>
    <property type="molecule type" value="Genomic_DNA"/>
</dbReference>
<dbReference type="Proteomes" id="UP000198844">
    <property type="component" value="Unassembled WGS sequence"/>
</dbReference>
<dbReference type="PANTHER" id="PTHR42770">
    <property type="entry name" value="AMINO ACID TRANSPORTER-RELATED"/>
    <property type="match status" value="1"/>
</dbReference>
<evidence type="ECO:0000256" key="1">
    <source>
        <dbReference type="ARBA" id="ARBA00004141"/>
    </source>
</evidence>
<gene>
    <name evidence="7" type="ORF">SAMN05192563_1008175</name>
</gene>
<dbReference type="GO" id="GO:0005886">
    <property type="term" value="C:plasma membrane"/>
    <property type="evidence" value="ECO:0007669"/>
    <property type="project" value="UniProtKB-SubCell"/>
</dbReference>
<dbReference type="PIRSF" id="PIRSF006060">
    <property type="entry name" value="AA_transporter"/>
    <property type="match status" value="1"/>
</dbReference>